<evidence type="ECO:0000313" key="3">
    <source>
        <dbReference type="Proteomes" id="UP000052946"/>
    </source>
</evidence>
<evidence type="ECO:0000259" key="1">
    <source>
        <dbReference type="PROSITE" id="PS51186"/>
    </source>
</evidence>
<dbReference type="EMBL" id="BBXV01000017">
    <property type="protein sequence ID" value="GAQ17639.1"/>
    <property type="molecule type" value="Genomic_DNA"/>
</dbReference>
<sequence>MEDEFVRIRIAKPGDAAGIAKVHVDAWRTTYNGILPQEFLNRLDYGNRTNLWIENLKTDTIFVAVNTKEEIIGFATGGHKKSQGYNDFQGELYAIYILEEFQGMAIGKKLLNRIVEYLKTLQINSMLVLVLKENPAVQFYHAMGAQKIDSITITIAGEKVQEEVYGWNNLEILHK</sequence>
<dbReference type="Gene3D" id="3.40.630.30">
    <property type="match status" value="1"/>
</dbReference>
<dbReference type="OrthoDB" id="5292888at2"/>
<organism evidence="2 3">
    <name type="scientific">Oceanobacillus picturae</name>
    <dbReference type="NCBI Taxonomy" id="171693"/>
    <lineage>
        <taxon>Bacteria</taxon>
        <taxon>Bacillati</taxon>
        <taxon>Bacillota</taxon>
        <taxon>Bacilli</taxon>
        <taxon>Bacillales</taxon>
        <taxon>Bacillaceae</taxon>
        <taxon>Oceanobacillus</taxon>
    </lineage>
</organism>
<dbReference type="CDD" id="cd04301">
    <property type="entry name" value="NAT_SF"/>
    <property type="match status" value="1"/>
</dbReference>
<dbReference type="PROSITE" id="PS51186">
    <property type="entry name" value="GNAT"/>
    <property type="match status" value="1"/>
</dbReference>
<name>A0A0U9H4N2_9BACI</name>
<dbReference type="RefSeq" id="WP_058949937.1">
    <property type="nucleotide sequence ID" value="NZ_BBXV01000017.1"/>
</dbReference>
<dbReference type="SUPFAM" id="SSF55729">
    <property type="entry name" value="Acyl-CoA N-acyltransferases (Nat)"/>
    <property type="match status" value="1"/>
</dbReference>
<keyword evidence="2" id="KW-0808">Transferase</keyword>
<evidence type="ECO:0000313" key="2">
    <source>
        <dbReference type="EMBL" id="GAQ17639.1"/>
    </source>
</evidence>
<dbReference type="AlphaFoldDB" id="A0A0U9H4N2"/>
<reference evidence="2 3" key="2">
    <citation type="journal article" date="2016" name="Genome Announc.">
        <title>Draft Genome Sequence of Oceanobacillus picturae Heshi-B3, Isolated from Fermented Rice Bran in a Traditional Japanese Seafood Dish.</title>
        <authorList>
            <person name="Akuzawa S."/>
            <person name="Nagaoka J."/>
            <person name="Kanekatsu M."/>
            <person name="Kanesaki Y."/>
            <person name="Suzuki T."/>
        </authorList>
    </citation>
    <scope>NUCLEOTIDE SEQUENCE [LARGE SCALE GENOMIC DNA]</scope>
    <source>
        <strain evidence="2 3">Heshi-B3</strain>
    </source>
</reference>
<reference evidence="3" key="1">
    <citation type="submission" date="2015-07" db="EMBL/GenBank/DDBJ databases">
        <title>Draft Genome Sequence of Oceanobacillus picturae Heshi-B3 that Was Isolated from Fermented Rice Bran with Aging Salted Mackerel, Which Was Named Heshiko as Traditional Fermented Seafood in Japan.</title>
        <authorList>
            <person name="Akuzawa S."/>
            <person name="Nakagawa J."/>
            <person name="Kanekatsu T."/>
            <person name="Kanesaki Y."/>
            <person name="Suzuki T."/>
        </authorList>
    </citation>
    <scope>NUCLEOTIDE SEQUENCE [LARGE SCALE GENOMIC DNA]</scope>
    <source>
        <strain evidence="3">Heshi-B3</strain>
    </source>
</reference>
<dbReference type="GO" id="GO:0016747">
    <property type="term" value="F:acyltransferase activity, transferring groups other than amino-acyl groups"/>
    <property type="evidence" value="ECO:0007669"/>
    <property type="project" value="InterPro"/>
</dbReference>
<comment type="caution">
    <text evidence="2">The sequence shown here is derived from an EMBL/GenBank/DDBJ whole genome shotgun (WGS) entry which is preliminary data.</text>
</comment>
<dbReference type="Proteomes" id="UP000052946">
    <property type="component" value="Unassembled WGS sequence"/>
</dbReference>
<dbReference type="Pfam" id="PF00583">
    <property type="entry name" value="Acetyltransf_1"/>
    <property type="match status" value="1"/>
</dbReference>
<protein>
    <submittedName>
        <fullName evidence="2">GNAT family acetyltransferase</fullName>
    </submittedName>
</protein>
<accession>A0A0U9H4N2</accession>
<proteinExistence type="predicted"/>
<gene>
    <name evidence="2" type="ORF">OPHB3_1564</name>
</gene>
<feature type="domain" description="N-acetyltransferase" evidence="1">
    <location>
        <begin position="6"/>
        <end position="175"/>
    </location>
</feature>
<dbReference type="InterPro" id="IPR016181">
    <property type="entry name" value="Acyl_CoA_acyltransferase"/>
</dbReference>
<dbReference type="InterPro" id="IPR000182">
    <property type="entry name" value="GNAT_dom"/>
</dbReference>